<dbReference type="RefSeq" id="WP_188462647.1">
    <property type="nucleotide sequence ID" value="NZ_BAABHU010000005.1"/>
</dbReference>
<dbReference type="SUPFAM" id="SSF48452">
    <property type="entry name" value="TPR-like"/>
    <property type="match status" value="1"/>
</dbReference>
<feature type="domain" description="RagB/SusD" evidence="7">
    <location>
        <begin position="272"/>
        <end position="513"/>
    </location>
</feature>
<dbReference type="Proteomes" id="UP000636010">
    <property type="component" value="Unassembled WGS sequence"/>
</dbReference>
<dbReference type="Pfam" id="PF07980">
    <property type="entry name" value="SusD_RagB"/>
    <property type="match status" value="1"/>
</dbReference>
<evidence type="ECO:0000256" key="5">
    <source>
        <dbReference type="ARBA" id="ARBA00023237"/>
    </source>
</evidence>
<sequence length="523" mass="57821">MKNFKYIFFLAVSFITIFVSACQDEFLNRPPEDGISLDNFYSSEEEITASLNALYGTTWFNFNTKAFWSITELASGNARTFSGDVINFGNFTVTGDNTVLTDGWESLWGVIAQSNALINYLPERVGANVGEEVVNNALGEARFMRATAYFYLVRIWGPVPIVENSLDYVFSPKIPTNRVEDIYEFIERDLQFAIENLYVKNRGGNYADNGHVSSGSAKALKAKVHLYQEEYSEAQRLSQEVINSGEFKLLGVDVPGTSYADLFKTEFNNNEESIVAMQWTAASYGTGNAMQASFAISSTITGTGDGYGVIGPTIDLQEAYEAGDERRKATIMLAGDYYPEIRSSDGGYTVPEDVNAQNTKAGIKKYVVGTPQDNGGAGLAQATANNTYIMRYADVLLIHAEAILAGGASTADEGALQSFNTIRQRAGLGTFPSITFEDILQERRVEFAIEGEYWFDLGRINRQQAIEIISNQERGTYSNDDPPVIYSQTYTPSSEDFTMPYPAVDVALNPLLLEDPVPYEFND</sequence>
<evidence type="ECO:0000256" key="3">
    <source>
        <dbReference type="ARBA" id="ARBA00022729"/>
    </source>
</evidence>
<protein>
    <submittedName>
        <fullName evidence="9">Membrane protein</fullName>
    </submittedName>
</protein>
<dbReference type="InterPro" id="IPR033985">
    <property type="entry name" value="SusD-like_N"/>
</dbReference>
<keyword evidence="4" id="KW-0472">Membrane</keyword>
<reference evidence="10" key="1">
    <citation type="journal article" date="2019" name="Int. J. Syst. Evol. Microbiol.">
        <title>The Global Catalogue of Microorganisms (GCM) 10K type strain sequencing project: providing services to taxonomists for standard genome sequencing and annotation.</title>
        <authorList>
            <consortium name="The Broad Institute Genomics Platform"/>
            <consortium name="The Broad Institute Genome Sequencing Center for Infectious Disease"/>
            <person name="Wu L."/>
            <person name="Ma J."/>
        </authorList>
    </citation>
    <scope>NUCLEOTIDE SEQUENCE [LARGE SCALE GENOMIC DNA]</scope>
    <source>
        <strain evidence="10">CGMCC 1.10832</strain>
    </source>
</reference>
<feature type="signal peptide" evidence="6">
    <location>
        <begin position="1"/>
        <end position="21"/>
    </location>
</feature>
<dbReference type="InterPro" id="IPR012944">
    <property type="entry name" value="SusD_RagB_dom"/>
</dbReference>
<dbReference type="InterPro" id="IPR011990">
    <property type="entry name" value="TPR-like_helical_dom_sf"/>
</dbReference>
<keyword evidence="3 6" id="KW-0732">Signal</keyword>
<evidence type="ECO:0000256" key="4">
    <source>
        <dbReference type="ARBA" id="ARBA00023136"/>
    </source>
</evidence>
<keyword evidence="10" id="KW-1185">Reference proteome</keyword>
<evidence type="ECO:0000256" key="6">
    <source>
        <dbReference type="SAM" id="SignalP"/>
    </source>
</evidence>
<evidence type="ECO:0000259" key="8">
    <source>
        <dbReference type="Pfam" id="PF14322"/>
    </source>
</evidence>
<organism evidence="9 10">
    <name type="scientific">Marivirga lumbricoides</name>
    <dbReference type="NCBI Taxonomy" id="1046115"/>
    <lineage>
        <taxon>Bacteria</taxon>
        <taxon>Pseudomonadati</taxon>
        <taxon>Bacteroidota</taxon>
        <taxon>Cytophagia</taxon>
        <taxon>Cytophagales</taxon>
        <taxon>Marivirgaceae</taxon>
        <taxon>Marivirga</taxon>
    </lineage>
</organism>
<comment type="caution">
    <text evidence="9">The sequence shown here is derived from an EMBL/GenBank/DDBJ whole genome shotgun (WGS) entry which is preliminary data.</text>
</comment>
<feature type="chain" id="PRO_5047202834" evidence="6">
    <location>
        <begin position="22"/>
        <end position="523"/>
    </location>
</feature>
<dbReference type="Pfam" id="PF14322">
    <property type="entry name" value="SusD-like_3"/>
    <property type="match status" value="1"/>
</dbReference>
<comment type="similarity">
    <text evidence="2">Belongs to the SusD family.</text>
</comment>
<feature type="domain" description="SusD-like N-terminal" evidence="8">
    <location>
        <begin position="40"/>
        <end position="197"/>
    </location>
</feature>
<evidence type="ECO:0000313" key="10">
    <source>
        <dbReference type="Proteomes" id="UP000636010"/>
    </source>
</evidence>
<evidence type="ECO:0000259" key="7">
    <source>
        <dbReference type="Pfam" id="PF07980"/>
    </source>
</evidence>
<evidence type="ECO:0000256" key="2">
    <source>
        <dbReference type="ARBA" id="ARBA00006275"/>
    </source>
</evidence>
<evidence type="ECO:0000313" key="9">
    <source>
        <dbReference type="EMBL" id="GGC33478.1"/>
    </source>
</evidence>
<accession>A0ABQ1M312</accession>
<comment type="subcellular location">
    <subcellularLocation>
        <location evidence="1">Cell outer membrane</location>
    </subcellularLocation>
</comment>
<gene>
    <name evidence="9" type="ORF">GCM10011506_18670</name>
</gene>
<dbReference type="EMBL" id="BMEC01000005">
    <property type="protein sequence ID" value="GGC33478.1"/>
    <property type="molecule type" value="Genomic_DNA"/>
</dbReference>
<keyword evidence="5" id="KW-0998">Cell outer membrane</keyword>
<evidence type="ECO:0000256" key="1">
    <source>
        <dbReference type="ARBA" id="ARBA00004442"/>
    </source>
</evidence>
<dbReference type="Gene3D" id="1.25.40.390">
    <property type="match status" value="1"/>
</dbReference>
<name>A0ABQ1M312_9BACT</name>
<proteinExistence type="inferred from homology"/>
<dbReference type="PROSITE" id="PS51257">
    <property type="entry name" value="PROKAR_LIPOPROTEIN"/>
    <property type="match status" value="1"/>
</dbReference>